<dbReference type="Gene3D" id="3.40.50.720">
    <property type="entry name" value="NAD(P)-binding Rossmann-like Domain"/>
    <property type="match status" value="1"/>
</dbReference>
<dbReference type="PANTHER" id="PTHR30576:SF0">
    <property type="entry name" value="UNDECAPRENYL-PHOSPHATE N-ACETYLGALACTOSAMINYL 1-PHOSPHATE TRANSFERASE-RELATED"/>
    <property type="match status" value="1"/>
</dbReference>
<evidence type="ECO:0000256" key="3">
    <source>
        <dbReference type="ARBA" id="ARBA00022679"/>
    </source>
</evidence>
<evidence type="ECO:0000259" key="8">
    <source>
        <dbReference type="Pfam" id="PF02397"/>
    </source>
</evidence>
<dbReference type="Pfam" id="PF02397">
    <property type="entry name" value="Bac_transf"/>
    <property type="match status" value="1"/>
</dbReference>
<feature type="transmembrane region" description="Helical" evidence="7">
    <location>
        <begin position="104"/>
        <end position="126"/>
    </location>
</feature>
<keyword evidence="10" id="KW-1185">Reference proteome</keyword>
<keyword evidence="4 7" id="KW-0812">Transmembrane</keyword>
<dbReference type="Proteomes" id="UP001500968">
    <property type="component" value="Unassembled WGS sequence"/>
</dbReference>
<evidence type="ECO:0000256" key="2">
    <source>
        <dbReference type="ARBA" id="ARBA00006464"/>
    </source>
</evidence>
<sequence length="455" mass="53290">MVAQQTGRYSKYIRPISVLFDVITLTVLSLFFFRDLNVSEVNYVVYQTITWLLIAAIVGYYEVFRFTTPVEILSKLIKQFSLFLLVVIAFFPFAKTAIFSGTVIAYFVTLSFIIIVAFKSFLFIYLKKYRITTGSNYRNAIIIGYTAEAIRLKEVFDNRKDYGYRFYGYFSDKKQNPEISGRVEDIKKYVIDNKIDEIYCSLNEISNEKLKDLVEFADEHKKAIKFIPDTKEIFSKNLKIDYYELFPVLSLQKTQLHNPLIKGIKRAFDVVFSLFVIVFLLSWLIPILAILIKLESKGPVFFKQGRPGLDEKEFFCYKFRSMQVNRFTEKEASKNDPRVTKMGKFMRKTSIDELPQFFNVLLGDMSVVGPRPHLWSQNKAYATRIKKYMVRHYVKPGITGLAQVKGFRGEIETEEDMVNRIKLDVFYIENWSMFMDMKIIIQTVINIFKGEDKAY</sequence>
<keyword evidence="5 7" id="KW-1133">Transmembrane helix</keyword>
<comment type="caution">
    <text evidence="9">The sequence shown here is derived from an EMBL/GenBank/DDBJ whole genome shotgun (WGS) entry which is preliminary data.</text>
</comment>
<dbReference type="NCBIfam" id="TIGR03025">
    <property type="entry name" value="EPS_sugtrans"/>
    <property type="match status" value="1"/>
</dbReference>
<protein>
    <submittedName>
        <fullName evidence="9">Undecaprenyl-phosphate glucose phosphotransferase</fullName>
    </submittedName>
</protein>
<evidence type="ECO:0000256" key="7">
    <source>
        <dbReference type="SAM" id="Phobius"/>
    </source>
</evidence>
<evidence type="ECO:0000256" key="4">
    <source>
        <dbReference type="ARBA" id="ARBA00022692"/>
    </source>
</evidence>
<dbReference type="InterPro" id="IPR017473">
    <property type="entry name" value="Undecaprenyl-P_gluc_Ptfrase"/>
</dbReference>
<accession>A0ABP7U0E1</accession>
<feature type="transmembrane region" description="Helical" evidence="7">
    <location>
        <begin position="12"/>
        <end position="33"/>
    </location>
</feature>
<feature type="transmembrane region" description="Helical" evidence="7">
    <location>
        <begin position="76"/>
        <end position="98"/>
    </location>
</feature>
<dbReference type="EMBL" id="BAABCR010000015">
    <property type="protein sequence ID" value="GAA4033950.1"/>
    <property type="molecule type" value="Genomic_DNA"/>
</dbReference>
<feature type="transmembrane region" description="Helical" evidence="7">
    <location>
        <begin position="45"/>
        <end position="64"/>
    </location>
</feature>
<evidence type="ECO:0000313" key="9">
    <source>
        <dbReference type="EMBL" id="GAA4033950.1"/>
    </source>
</evidence>
<comment type="subcellular location">
    <subcellularLocation>
        <location evidence="1">Membrane</location>
        <topology evidence="1">Multi-pass membrane protein</topology>
    </subcellularLocation>
</comment>
<reference evidence="10" key="1">
    <citation type="journal article" date="2019" name="Int. J. Syst. Evol. Microbiol.">
        <title>The Global Catalogue of Microorganisms (GCM) 10K type strain sequencing project: providing services to taxonomists for standard genome sequencing and annotation.</title>
        <authorList>
            <consortium name="The Broad Institute Genomics Platform"/>
            <consortium name="The Broad Institute Genome Sequencing Center for Infectious Disease"/>
            <person name="Wu L."/>
            <person name="Ma J."/>
        </authorList>
    </citation>
    <scope>NUCLEOTIDE SEQUENCE [LARGE SCALE GENOMIC DNA]</scope>
    <source>
        <strain evidence="10">JCM 17064</strain>
    </source>
</reference>
<feature type="domain" description="Bacterial sugar transferase" evidence="8">
    <location>
        <begin position="265"/>
        <end position="448"/>
    </location>
</feature>
<dbReference type="InterPro" id="IPR017475">
    <property type="entry name" value="EPS_sugar_tfrase"/>
</dbReference>
<dbReference type="RefSeq" id="WP_290872852.1">
    <property type="nucleotide sequence ID" value="NZ_BAABCR010000015.1"/>
</dbReference>
<name>A0ABP7U0E1_9FLAO</name>
<feature type="transmembrane region" description="Helical" evidence="7">
    <location>
        <begin position="270"/>
        <end position="292"/>
    </location>
</feature>
<evidence type="ECO:0000313" key="10">
    <source>
        <dbReference type="Proteomes" id="UP001500968"/>
    </source>
</evidence>
<dbReference type="InterPro" id="IPR003362">
    <property type="entry name" value="Bact_transf"/>
</dbReference>
<keyword evidence="3" id="KW-0808">Transferase</keyword>
<dbReference type="NCBIfam" id="TIGR03023">
    <property type="entry name" value="WcaJ_sugtrans"/>
    <property type="match status" value="1"/>
</dbReference>
<dbReference type="Pfam" id="PF13727">
    <property type="entry name" value="CoA_binding_3"/>
    <property type="match status" value="1"/>
</dbReference>
<comment type="similarity">
    <text evidence="2">Belongs to the bacterial sugar transferase family.</text>
</comment>
<keyword evidence="6 7" id="KW-0472">Membrane</keyword>
<evidence type="ECO:0000256" key="6">
    <source>
        <dbReference type="ARBA" id="ARBA00023136"/>
    </source>
</evidence>
<evidence type="ECO:0000256" key="1">
    <source>
        <dbReference type="ARBA" id="ARBA00004141"/>
    </source>
</evidence>
<proteinExistence type="inferred from homology"/>
<evidence type="ECO:0000256" key="5">
    <source>
        <dbReference type="ARBA" id="ARBA00022989"/>
    </source>
</evidence>
<dbReference type="PANTHER" id="PTHR30576">
    <property type="entry name" value="COLANIC BIOSYNTHESIS UDP-GLUCOSE LIPID CARRIER TRANSFERASE"/>
    <property type="match status" value="1"/>
</dbReference>
<organism evidence="9 10">
    <name type="scientific">Flavobacterium cheonhonense</name>
    <dbReference type="NCBI Taxonomy" id="706185"/>
    <lineage>
        <taxon>Bacteria</taxon>
        <taxon>Pseudomonadati</taxon>
        <taxon>Bacteroidota</taxon>
        <taxon>Flavobacteriia</taxon>
        <taxon>Flavobacteriales</taxon>
        <taxon>Flavobacteriaceae</taxon>
        <taxon>Flavobacterium</taxon>
    </lineage>
</organism>
<gene>
    <name evidence="9" type="ORF">GCM10022386_18250</name>
</gene>